<feature type="domain" description="CAAX prenyl protease 2/Lysostaphin resistance protein A-like" evidence="2">
    <location>
        <begin position="139"/>
        <end position="240"/>
    </location>
</feature>
<dbReference type="RefSeq" id="WP_058493626.1">
    <property type="nucleotide sequence ID" value="NZ_CBCRUR010000015.1"/>
</dbReference>
<accession>A0A0W1A9C7</accession>
<feature type="transmembrane region" description="Helical" evidence="1">
    <location>
        <begin position="217"/>
        <end position="245"/>
    </location>
</feature>
<name>A0A0W1A9C7_9GAMM</name>
<feature type="transmembrane region" description="Helical" evidence="1">
    <location>
        <begin position="133"/>
        <end position="154"/>
    </location>
</feature>
<dbReference type="PATRIC" id="fig|45076.6.peg.2006"/>
<feature type="transmembrane region" description="Helical" evidence="1">
    <location>
        <begin position="42"/>
        <end position="64"/>
    </location>
</feature>
<keyword evidence="1" id="KW-0472">Membrane</keyword>
<dbReference type="InterPro" id="IPR003675">
    <property type="entry name" value="Rce1/LyrA-like_dom"/>
</dbReference>
<organism evidence="3 4">
    <name type="scientific">Legionella worsleiensis</name>
    <dbReference type="NCBI Taxonomy" id="45076"/>
    <lineage>
        <taxon>Bacteria</taxon>
        <taxon>Pseudomonadati</taxon>
        <taxon>Pseudomonadota</taxon>
        <taxon>Gammaproteobacteria</taxon>
        <taxon>Legionellales</taxon>
        <taxon>Legionellaceae</taxon>
        <taxon>Legionella</taxon>
    </lineage>
</organism>
<feature type="transmembrane region" description="Helical" evidence="1">
    <location>
        <begin position="174"/>
        <end position="196"/>
    </location>
</feature>
<evidence type="ECO:0000256" key="1">
    <source>
        <dbReference type="SAM" id="Phobius"/>
    </source>
</evidence>
<evidence type="ECO:0000313" key="3">
    <source>
        <dbReference type="EMBL" id="KTD77962.1"/>
    </source>
</evidence>
<evidence type="ECO:0000313" key="4">
    <source>
        <dbReference type="Proteomes" id="UP000054662"/>
    </source>
</evidence>
<evidence type="ECO:0000259" key="2">
    <source>
        <dbReference type="Pfam" id="PF02517"/>
    </source>
</evidence>
<dbReference type="Pfam" id="PF02517">
    <property type="entry name" value="Rce1-like"/>
    <property type="match status" value="1"/>
</dbReference>
<dbReference type="OrthoDB" id="378663at2"/>
<protein>
    <recommendedName>
        <fullName evidence="2">CAAX prenyl protease 2/Lysostaphin resistance protein A-like domain-containing protein</fullName>
    </recommendedName>
</protein>
<dbReference type="EMBL" id="LNZC01000022">
    <property type="protein sequence ID" value="KTD77962.1"/>
    <property type="molecule type" value="Genomic_DNA"/>
</dbReference>
<keyword evidence="4" id="KW-1185">Reference proteome</keyword>
<dbReference type="STRING" id="45076.Lwor_1844"/>
<sequence>MIINWPLISVLFCVCIPGVCIAMSRLIGFLLPQNSDVIKKRFSRVAIVQTLIMVFVMSFAGAVLSGQTGLNAPLLEGLLTGKASLDALQSILFPVVLFTVIGTVIFLVFYYGIVGSILDEHSIQAMARLRAALGLDGCVLYGGVVEEVIVRWGLMNVVAYFGLMFTQHNTNTVIVISMILSGFLFAVGQIPAYVAAGCIASRRFLYSLMMLSLWQSLVFGLLFWQYGLIAAVLSHMLFHLAWGYYDKYSA</sequence>
<keyword evidence="1" id="KW-0812">Transmembrane</keyword>
<comment type="caution">
    <text evidence="3">The sequence shown here is derived from an EMBL/GenBank/DDBJ whole genome shotgun (WGS) entry which is preliminary data.</text>
</comment>
<keyword evidence="1" id="KW-1133">Transmembrane helix</keyword>
<proteinExistence type="predicted"/>
<dbReference type="AlphaFoldDB" id="A0A0W1A9C7"/>
<gene>
    <name evidence="3" type="ORF">Lwor_1844</name>
</gene>
<feature type="transmembrane region" description="Helical" evidence="1">
    <location>
        <begin position="6"/>
        <end position="30"/>
    </location>
</feature>
<dbReference type="Proteomes" id="UP000054662">
    <property type="component" value="Unassembled WGS sequence"/>
</dbReference>
<feature type="transmembrane region" description="Helical" evidence="1">
    <location>
        <begin position="91"/>
        <end position="113"/>
    </location>
</feature>
<reference evidence="3 4" key="1">
    <citation type="submission" date="2015-11" db="EMBL/GenBank/DDBJ databases">
        <title>Genomic analysis of 38 Legionella species identifies large and diverse effector repertoires.</title>
        <authorList>
            <person name="Burstein D."/>
            <person name="Amaro F."/>
            <person name="Zusman T."/>
            <person name="Lifshitz Z."/>
            <person name="Cohen O."/>
            <person name="Gilbert J.A."/>
            <person name="Pupko T."/>
            <person name="Shuman H.A."/>
            <person name="Segal G."/>
        </authorList>
    </citation>
    <scope>NUCLEOTIDE SEQUENCE [LARGE SCALE GENOMIC DNA]</scope>
    <source>
        <strain evidence="3 4">ATCC 49508</strain>
    </source>
</reference>